<feature type="domain" description="Response regulatory" evidence="3">
    <location>
        <begin position="6"/>
        <end position="124"/>
    </location>
</feature>
<dbReference type="InterPro" id="IPR001789">
    <property type="entry name" value="Sig_transdc_resp-reg_receiver"/>
</dbReference>
<proteinExistence type="predicted"/>
<dbReference type="AlphaFoldDB" id="A0A326U9A2"/>
<name>A0A326U9A2_THEHA</name>
<dbReference type="EMBL" id="QKUF01000005">
    <property type="protein sequence ID" value="PZW31997.1"/>
    <property type="molecule type" value="Genomic_DNA"/>
</dbReference>
<accession>A0A326U9A2</accession>
<dbReference type="Gene3D" id="3.40.50.2300">
    <property type="match status" value="1"/>
</dbReference>
<protein>
    <submittedName>
        <fullName evidence="4">Response regulator receiver domain-containing protein</fullName>
    </submittedName>
</protein>
<feature type="modified residue" description="4-aspartylphosphate" evidence="2">
    <location>
        <position position="55"/>
    </location>
</feature>
<dbReference type="PANTHER" id="PTHR44591:SF3">
    <property type="entry name" value="RESPONSE REGULATORY DOMAIN-CONTAINING PROTEIN"/>
    <property type="match status" value="1"/>
</dbReference>
<comment type="caution">
    <text evidence="4">The sequence shown here is derived from an EMBL/GenBank/DDBJ whole genome shotgun (WGS) entry which is preliminary data.</text>
</comment>
<evidence type="ECO:0000313" key="5">
    <source>
        <dbReference type="Proteomes" id="UP000248806"/>
    </source>
</evidence>
<organism evidence="4 5">
    <name type="scientific">Thermosporothrix hazakensis</name>
    <dbReference type="NCBI Taxonomy" id="644383"/>
    <lineage>
        <taxon>Bacteria</taxon>
        <taxon>Bacillati</taxon>
        <taxon>Chloroflexota</taxon>
        <taxon>Ktedonobacteria</taxon>
        <taxon>Ktedonobacterales</taxon>
        <taxon>Thermosporotrichaceae</taxon>
        <taxon>Thermosporothrix</taxon>
    </lineage>
</organism>
<evidence type="ECO:0000259" key="3">
    <source>
        <dbReference type="PROSITE" id="PS50110"/>
    </source>
</evidence>
<dbReference type="Pfam" id="PF00072">
    <property type="entry name" value="Response_reg"/>
    <property type="match status" value="1"/>
</dbReference>
<keyword evidence="1 2" id="KW-0597">Phosphoprotein</keyword>
<dbReference type="InterPro" id="IPR011006">
    <property type="entry name" value="CheY-like_superfamily"/>
</dbReference>
<dbReference type="PROSITE" id="PS50110">
    <property type="entry name" value="RESPONSE_REGULATORY"/>
    <property type="match status" value="1"/>
</dbReference>
<evidence type="ECO:0000256" key="1">
    <source>
        <dbReference type="ARBA" id="ARBA00022553"/>
    </source>
</evidence>
<dbReference type="SMART" id="SM00448">
    <property type="entry name" value="REC"/>
    <property type="match status" value="1"/>
</dbReference>
<evidence type="ECO:0000313" key="4">
    <source>
        <dbReference type="EMBL" id="PZW31997.1"/>
    </source>
</evidence>
<dbReference type="RefSeq" id="WP_111321426.1">
    <property type="nucleotide sequence ID" value="NZ_BIFX01000001.1"/>
</dbReference>
<dbReference type="Proteomes" id="UP000248806">
    <property type="component" value="Unassembled WGS sequence"/>
</dbReference>
<dbReference type="InterPro" id="IPR050595">
    <property type="entry name" value="Bact_response_regulator"/>
</dbReference>
<reference evidence="4 5" key="1">
    <citation type="submission" date="2018-06" db="EMBL/GenBank/DDBJ databases">
        <title>Genomic Encyclopedia of Archaeal and Bacterial Type Strains, Phase II (KMG-II): from individual species to whole genera.</title>
        <authorList>
            <person name="Goeker M."/>
        </authorList>
    </citation>
    <scope>NUCLEOTIDE SEQUENCE [LARGE SCALE GENOMIC DNA]</scope>
    <source>
        <strain evidence="4 5">ATCC BAA-1881</strain>
    </source>
</reference>
<keyword evidence="5" id="KW-1185">Reference proteome</keyword>
<dbReference type="PANTHER" id="PTHR44591">
    <property type="entry name" value="STRESS RESPONSE REGULATOR PROTEIN 1"/>
    <property type="match status" value="1"/>
</dbReference>
<dbReference type="OrthoDB" id="162272at2"/>
<dbReference type="SUPFAM" id="SSF52172">
    <property type="entry name" value="CheY-like"/>
    <property type="match status" value="1"/>
</dbReference>
<gene>
    <name evidence="4" type="ORF">EI42_02023</name>
</gene>
<dbReference type="GO" id="GO:0000160">
    <property type="term" value="P:phosphorelay signal transduction system"/>
    <property type="evidence" value="ECO:0007669"/>
    <property type="project" value="InterPro"/>
</dbReference>
<sequence length="140" mass="16025">MTQPLRILVVNDTQDILDMFRILLEEEGYEVILSSYPLQKVGEIEKLHPDLIILDFMFGSEKSGWQMLQLLKMQRSTASIPIVLCTAAQNAVRDQEGYLTAKGIRIVYKPFDIDELLIVIKETLDAQKNAHTVRKHEEAP</sequence>
<evidence type="ECO:0000256" key="2">
    <source>
        <dbReference type="PROSITE-ProRule" id="PRU00169"/>
    </source>
</evidence>